<organism evidence="2 3">
    <name type="scientific">Streptomyces vulcanius</name>
    <dbReference type="NCBI Taxonomy" id="1441876"/>
    <lineage>
        <taxon>Bacteria</taxon>
        <taxon>Bacillati</taxon>
        <taxon>Actinomycetota</taxon>
        <taxon>Actinomycetes</taxon>
        <taxon>Kitasatosporales</taxon>
        <taxon>Streptomycetaceae</taxon>
        <taxon>Streptomyces</taxon>
    </lineage>
</organism>
<sequence length="294" mass="31306">MPTFTAPDGTGLAYHLRGEGAPLVVLPGGPMRASAYLGDLGGVTARRRLALVDLRGTGDSAAPADPASYRCDRQVDDVEALRVELGLDRMDLLAHSAGGSLAMLYAARYPHRVSRLALITVTPWALGGPATPQDRLAAARLRKDEPWFARAFPAFEAWLTGGEEPDWTVVAPFFHGRWDDTARAHDAATDEQTNAEAGERFLDPAAFDPPALRTALAAVAAPVLVLAGEVDGGPRPEPARVVADAFPGAEFTVQSGAGHYPWLDDPEWFASRVVDFLDGGAQPFSVTATSRAQR</sequence>
<evidence type="ECO:0000259" key="1">
    <source>
        <dbReference type="Pfam" id="PF00561"/>
    </source>
</evidence>
<dbReference type="InterPro" id="IPR000073">
    <property type="entry name" value="AB_hydrolase_1"/>
</dbReference>
<dbReference type="Gene3D" id="3.40.50.1820">
    <property type="entry name" value="alpha/beta hydrolase"/>
    <property type="match status" value="1"/>
</dbReference>
<reference evidence="3" key="1">
    <citation type="journal article" date="2019" name="Int. J. Syst. Evol. Microbiol.">
        <title>The Global Catalogue of Microorganisms (GCM) 10K type strain sequencing project: providing services to taxonomists for standard genome sequencing and annotation.</title>
        <authorList>
            <consortium name="The Broad Institute Genomics Platform"/>
            <consortium name="The Broad Institute Genome Sequencing Center for Infectious Disease"/>
            <person name="Wu L."/>
            <person name="Ma J."/>
        </authorList>
    </citation>
    <scope>NUCLEOTIDE SEQUENCE [LARGE SCALE GENOMIC DNA]</scope>
    <source>
        <strain evidence="3">CGMCC 4.7177</strain>
    </source>
</reference>
<proteinExistence type="predicted"/>
<dbReference type="SUPFAM" id="SSF53474">
    <property type="entry name" value="alpha/beta-Hydrolases"/>
    <property type="match status" value="1"/>
</dbReference>
<comment type="caution">
    <text evidence="2">The sequence shown here is derived from an EMBL/GenBank/DDBJ whole genome shotgun (WGS) entry which is preliminary data.</text>
</comment>
<protein>
    <submittedName>
        <fullName evidence="2">Alpha/beta fold hydrolase</fullName>
    </submittedName>
</protein>
<dbReference type="EMBL" id="JBHSFK010000009">
    <property type="protein sequence ID" value="MFC4501011.1"/>
    <property type="molecule type" value="Genomic_DNA"/>
</dbReference>
<dbReference type="GO" id="GO:0016787">
    <property type="term" value="F:hydrolase activity"/>
    <property type="evidence" value="ECO:0007669"/>
    <property type="project" value="UniProtKB-KW"/>
</dbReference>
<evidence type="ECO:0000313" key="3">
    <source>
        <dbReference type="Proteomes" id="UP001595839"/>
    </source>
</evidence>
<dbReference type="Proteomes" id="UP001595839">
    <property type="component" value="Unassembled WGS sequence"/>
</dbReference>
<evidence type="ECO:0000313" key="2">
    <source>
        <dbReference type="EMBL" id="MFC4501011.1"/>
    </source>
</evidence>
<accession>A0ABV9AU71</accession>
<dbReference type="PANTHER" id="PTHR43798">
    <property type="entry name" value="MONOACYLGLYCEROL LIPASE"/>
    <property type="match status" value="1"/>
</dbReference>
<feature type="domain" description="AB hydrolase-1" evidence="1">
    <location>
        <begin position="22"/>
        <end position="266"/>
    </location>
</feature>
<keyword evidence="3" id="KW-1185">Reference proteome</keyword>
<gene>
    <name evidence="2" type="ORF">ACFPIH_15980</name>
</gene>
<keyword evidence="2" id="KW-0378">Hydrolase</keyword>
<dbReference type="PANTHER" id="PTHR43798:SF27">
    <property type="entry name" value="HYDROLASE ALPHA_BETA HYDROLASE FOLD FAMILY"/>
    <property type="match status" value="1"/>
</dbReference>
<name>A0ABV9AU71_9ACTN</name>
<dbReference type="PRINTS" id="PR00111">
    <property type="entry name" value="ABHYDROLASE"/>
</dbReference>
<dbReference type="Pfam" id="PF00561">
    <property type="entry name" value="Abhydrolase_1"/>
    <property type="match status" value="1"/>
</dbReference>
<dbReference type="InterPro" id="IPR029058">
    <property type="entry name" value="AB_hydrolase_fold"/>
</dbReference>
<dbReference type="InterPro" id="IPR050266">
    <property type="entry name" value="AB_hydrolase_sf"/>
</dbReference>
<dbReference type="RefSeq" id="WP_381172477.1">
    <property type="nucleotide sequence ID" value="NZ_JBHSFK010000009.1"/>
</dbReference>